<comment type="similarity">
    <text evidence="1">Belongs to the diphosphomevalonate decarboxylase family.</text>
</comment>
<evidence type="ECO:0000259" key="9">
    <source>
        <dbReference type="Pfam" id="PF22700"/>
    </source>
</evidence>
<feature type="domain" description="Diphosphomevalonate decarboxylase-like N-terminal" evidence="9">
    <location>
        <begin position="10"/>
        <end position="162"/>
    </location>
</feature>
<dbReference type="PANTHER" id="PTHR10977">
    <property type="entry name" value="DIPHOSPHOMEVALONATE DECARBOXYLASE"/>
    <property type="match status" value="1"/>
</dbReference>
<keyword evidence="4" id="KW-0547">Nucleotide-binding</keyword>
<evidence type="ECO:0000256" key="5">
    <source>
        <dbReference type="ARBA" id="ARBA00022840"/>
    </source>
</evidence>
<dbReference type="Pfam" id="PF18376">
    <property type="entry name" value="MDD_C"/>
    <property type="match status" value="1"/>
</dbReference>
<gene>
    <name evidence="10" type="ORF">FC48_GL001730</name>
</gene>
<dbReference type="PANTHER" id="PTHR10977:SF3">
    <property type="entry name" value="DIPHOSPHOMEVALONATE DECARBOXYLASE"/>
    <property type="match status" value="1"/>
</dbReference>
<dbReference type="SUPFAM" id="SSF55060">
    <property type="entry name" value="GHMP Kinase, C-terminal domain"/>
    <property type="match status" value="1"/>
</dbReference>
<evidence type="ECO:0000256" key="6">
    <source>
        <dbReference type="ARBA" id="ARBA00023098"/>
    </source>
</evidence>
<proteinExistence type="inferred from homology"/>
<dbReference type="InterPro" id="IPR053859">
    <property type="entry name" value="MVD-like_N"/>
</dbReference>
<dbReference type="EMBL" id="AYYN01000176">
    <property type="protein sequence ID" value="KRM70205.1"/>
    <property type="molecule type" value="Genomic_DNA"/>
</dbReference>
<evidence type="ECO:0000256" key="2">
    <source>
        <dbReference type="ARBA" id="ARBA00012296"/>
    </source>
</evidence>
<dbReference type="GO" id="GO:0005524">
    <property type="term" value="F:ATP binding"/>
    <property type="evidence" value="ECO:0007669"/>
    <property type="project" value="UniProtKB-KW"/>
</dbReference>
<sequence length="330" mass="36226">MKTPKVTARAHTNIALVKYWGKADEKLIIPQNNSLSLTLDHFYTDTTVQFDPTLTADQFTLNGQAQETTKITKFLDIIRQMAASQLFARVESTNHVPTMAGLASSASAYAALALAGSKALGLDLSSKDLSRLARRGSGSACRSIYGGFVEWQKGDSDQTSYAVPLVENLDWDLKMIAIVVNDKQKKIASRAGMQTVVHTSPYYSAWVKRSKEDLLALKQAIAEKDFTQLGKIAEGNAMCMHALNLSATPHFNYFEAESLKAMQLVEQLRDQGLECYYTMDAGPNVKVICQGKDLEAIMDSLSQEFSNEQLLVASAGPGAEILEIKNSERN</sequence>
<dbReference type="PIRSF" id="PIRSF015950">
    <property type="entry name" value="Mev_P_decrbx"/>
    <property type="match status" value="1"/>
</dbReference>
<dbReference type="NCBIfam" id="TIGR01240">
    <property type="entry name" value="mevDPdecarb"/>
    <property type="match status" value="1"/>
</dbReference>
<feature type="domain" description="Mvd1 C-terminal" evidence="8">
    <location>
        <begin position="176"/>
        <end position="309"/>
    </location>
</feature>
<evidence type="ECO:0000256" key="3">
    <source>
        <dbReference type="ARBA" id="ARBA00022516"/>
    </source>
</evidence>
<reference evidence="10 11" key="1">
    <citation type="journal article" date="2015" name="Genome Announc.">
        <title>Expanding the biotechnology potential of lactobacilli through comparative genomics of 213 strains and associated genera.</title>
        <authorList>
            <person name="Sun Z."/>
            <person name="Harris H.M."/>
            <person name="McCann A."/>
            <person name="Guo C."/>
            <person name="Argimon S."/>
            <person name="Zhang W."/>
            <person name="Yang X."/>
            <person name="Jeffery I.B."/>
            <person name="Cooney J.C."/>
            <person name="Kagawa T.F."/>
            <person name="Liu W."/>
            <person name="Song Y."/>
            <person name="Salvetti E."/>
            <person name="Wrobel A."/>
            <person name="Rasinkangas P."/>
            <person name="Parkhill J."/>
            <person name="Rea M.C."/>
            <person name="O'Sullivan O."/>
            <person name="Ritari J."/>
            <person name="Douillard F.P."/>
            <person name="Paul Ross R."/>
            <person name="Yang R."/>
            <person name="Briner A.E."/>
            <person name="Felis G.E."/>
            <person name="de Vos W.M."/>
            <person name="Barrangou R."/>
            <person name="Klaenhammer T.R."/>
            <person name="Caufield P.W."/>
            <person name="Cui Y."/>
            <person name="Zhang H."/>
            <person name="O'Toole P.W."/>
        </authorList>
    </citation>
    <scope>NUCLEOTIDE SEQUENCE [LARGE SCALE GENOMIC DNA]</scope>
    <source>
        <strain evidence="10 11">DSM 20452</strain>
    </source>
</reference>
<evidence type="ECO:0000313" key="10">
    <source>
        <dbReference type="EMBL" id="KRM70205.1"/>
    </source>
</evidence>
<dbReference type="PATRIC" id="fig|1423772.3.peg.1842"/>
<dbReference type="Proteomes" id="UP000051612">
    <property type="component" value="Unassembled WGS sequence"/>
</dbReference>
<keyword evidence="3" id="KW-0444">Lipid biosynthesis</keyword>
<evidence type="ECO:0000256" key="7">
    <source>
        <dbReference type="ARBA" id="ARBA00023239"/>
    </source>
</evidence>
<dbReference type="GO" id="GO:0004163">
    <property type="term" value="F:diphosphomevalonate decarboxylase activity"/>
    <property type="evidence" value="ECO:0007669"/>
    <property type="project" value="UniProtKB-EC"/>
</dbReference>
<evidence type="ECO:0000256" key="1">
    <source>
        <dbReference type="ARBA" id="ARBA00008831"/>
    </source>
</evidence>
<dbReference type="GO" id="GO:0019287">
    <property type="term" value="P:isopentenyl diphosphate biosynthetic process, mevalonate pathway"/>
    <property type="evidence" value="ECO:0007669"/>
    <property type="project" value="InterPro"/>
</dbReference>
<evidence type="ECO:0000259" key="8">
    <source>
        <dbReference type="Pfam" id="PF18376"/>
    </source>
</evidence>
<evidence type="ECO:0000256" key="4">
    <source>
        <dbReference type="ARBA" id="ARBA00022741"/>
    </source>
</evidence>
<dbReference type="GO" id="GO:0005829">
    <property type="term" value="C:cytosol"/>
    <property type="evidence" value="ECO:0007669"/>
    <property type="project" value="InterPro"/>
</dbReference>
<organism evidence="10 11">
    <name type="scientific">Ligilactobacillus murinus DSM 20452 = NBRC 14221</name>
    <dbReference type="NCBI Taxonomy" id="1423772"/>
    <lineage>
        <taxon>Bacteria</taxon>
        <taxon>Bacillati</taxon>
        <taxon>Bacillota</taxon>
        <taxon>Bacilli</taxon>
        <taxon>Lactobacillales</taxon>
        <taxon>Lactobacillaceae</taxon>
        <taxon>Ligilactobacillus</taxon>
    </lineage>
</organism>
<keyword evidence="7" id="KW-0456">Lyase</keyword>
<dbReference type="AlphaFoldDB" id="A0A0R2ASV7"/>
<dbReference type="InterPro" id="IPR005935">
    <property type="entry name" value="Mev_decarb"/>
</dbReference>
<dbReference type="InterPro" id="IPR036554">
    <property type="entry name" value="GHMP_kinase_C_sf"/>
</dbReference>
<dbReference type="Pfam" id="PF22700">
    <property type="entry name" value="MVD-like_N"/>
    <property type="match status" value="1"/>
</dbReference>
<dbReference type="InterPro" id="IPR014721">
    <property type="entry name" value="Ribsml_uS5_D2-typ_fold_subgr"/>
</dbReference>
<dbReference type="EC" id="4.1.1.33" evidence="2"/>
<dbReference type="Gene3D" id="3.30.70.890">
    <property type="entry name" value="GHMP kinase, C-terminal domain"/>
    <property type="match status" value="1"/>
</dbReference>
<keyword evidence="6" id="KW-0443">Lipid metabolism</keyword>
<dbReference type="InterPro" id="IPR020568">
    <property type="entry name" value="Ribosomal_Su5_D2-typ_SF"/>
</dbReference>
<dbReference type="RefSeq" id="WP_056960371.1">
    <property type="nucleotide sequence ID" value="NZ_AYYN01000176.1"/>
</dbReference>
<comment type="caution">
    <text evidence="10">The sequence shown here is derived from an EMBL/GenBank/DDBJ whole genome shotgun (WGS) entry which is preliminary data.</text>
</comment>
<protein>
    <recommendedName>
        <fullName evidence="2">diphosphomevalonate decarboxylase</fullName>
        <ecNumber evidence="2">4.1.1.33</ecNumber>
    </recommendedName>
</protein>
<dbReference type="SUPFAM" id="SSF54211">
    <property type="entry name" value="Ribosomal protein S5 domain 2-like"/>
    <property type="match status" value="1"/>
</dbReference>
<dbReference type="InterPro" id="IPR029765">
    <property type="entry name" value="Mev_diP_decarb"/>
</dbReference>
<name>A0A0R2ASV7_9LACO</name>
<dbReference type="InterPro" id="IPR041431">
    <property type="entry name" value="Mvd1_C"/>
</dbReference>
<keyword evidence="5" id="KW-0067">ATP-binding</keyword>
<dbReference type="Gene3D" id="3.30.230.10">
    <property type="match status" value="1"/>
</dbReference>
<evidence type="ECO:0000313" key="11">
    <source>
        <dbReference type="Proteomes" id="UP000051612"/>
    </source>
</evidence>
<accession>A0A0R2ASV7</accession>
<dbReference type="FunFam" id="3.30.230.10:FF:000072">
    <property type="entry name" value="Diphosphomevalonate decarboxylase"/>
    <property type="match status" value="1"/>
</dbReference>